<evidence type="ECO:0000256" key="1">
    <source>
        <dbReference type="ARBA" id="ARBA00004123"/>
    </source>
</evidence>
<keyword evidence="5" id="KW-0539">Nucleus</keyword>
<name>A0A8J2KJV7_9HEXA</name>
<dbReference type="PANTHER" id="PTHR12619:SF33">
    <property type="entry name" value="RFX, ISOFORM H"/>
    <property type="match status" value="1"/>
</dbReference>
<keyword evidence="3" id="KW-0238">DNA-binding</keyword>
<keyword evidence="2" id="KW-0805">Transcription regulation</keyword>
<dbReference type="PROSITE" id="PS51526">
    <property type="entry name" value="RFX_DBD"/>
    <property type="match status" value="1"/>
</dbReference>
<feature type="non-terminal residue" evidence="7">
    <location>
        <position position="1"/>
    </location>
</feature>
<dbReference type="PANTHER" id="PTHR12619">
    <property type="entry name" value="RFX TRANSCRIPTION FACTOR FAMILY"/>
    <property type="match status" value="1"/>
</dbReference>
<dbReference type="GO" id="GO:0000981">
    <property type="term" value="F:DNA-binding transcription factor activity, RNA polymerase II-specific"/>
    <property type="evidence" value="ECO:0007669"/>
    <property type="project" value="TreeGrafter"/>
</dbReference>
<dbReference type="OrthoDB" id="10056949at2759"/>
<evidence type="ECO:0000256" key="4">
    <source>
        <dbReference type="ARBA" id="ARBA00023163"/>
    </source>
</evidence>
<keyword evidence="4" id="KW-0804">Transcription</keyword>
<evidence type="ECO:0000256" key="5">
    <source>
        <dbReference type="ARBA" id="ARBA00023242"/>
    </source>
</evidence>
<evidence type="ECO:0000256" key="2">
    <source>
        <dbReference type="ARBA" id="ARBA00023015"/>
    </source>
</evidence>
<accession>A0A8J2KJV7</accession>
<proteinExistence type="predicted"/>
<protein>
    <recommendedName>
        <fullName evidence="6">RFX-type winged-helix domain-containing protein</fullName>
    </recommendedName>
</protein>
<reference evidence="7" key="1">
    <citation type="submission" date="2021-06" db="EMBL/GenBank/DDBJ databases">
        <authorList>
            <person name="Hodson N. C."/>
            <person name="Mongue J. A."/>
            <person name="Jaron S. K."/>
        </authorList>
    </citation>
    <scope>NUCLEOTIDE SEQUENCE</scope>
</reference>
<dbReference type="AlphaFoldDB" id="A0A8J2KJV7"/>
<dbReference type="EMBL" id="CAJVCH010448702">
    <property type="protein sequence ID" value="CAG7819391.1"/>
    <property type="molecule type" value="Genomic_DNA"/>
</dbReference>
<keyword evidence="8" id="KW-1185">Reference proteome</keyword>
<dbReference type="GO" id="GO:0000978">
    <property type="term" value="F:RNA polymerase II cis-regulatory region sequence-specific DNA binding"/>
    <property type="evidence" value="ECO:0007669"/>
    <property type="project" value="TreeGrafter"/>
</dbReference>
<feature type="non-terminal residue" evidence="7">
    <location>
        <position position="175"/>
    </location>
</feature>
<dbReference type="GO" id="GO:0005634">
    <property type="term" value="C:nucleus"/>
    <property type="evidence" value="ECO:0007669"/>
    <property type="project" value="UniProtKB-SubCell"/>
</dbReference>
<organism evidence="7 8">
    <name type="scientific">Allacma fusca</name>
    <dbReference type="NCBI Taxonomy" id="39272"/>
    <lineage>
        <taxon>Eukaryota</taxon>
        <taxon>Metazoa</taxon>
        <taxon>Ecdysozoa</taxon>
        <taxon>Arthropoda</taxon>
        <taxon>Hexapoda</taxon>
        <taxon>Collembola</taxon>
        <taxon>Symphypleona</taxon>
        <taxon>Sminthuridae</taxon>
        <taxon>Allacma</taxon>
    </lineage>
</organism>
<evidence type="ECO:0000256" key="3">
    <source>
        <dbReference type="ARBA" id="ARBA00023125"/>
    </source>
</evidence>
<evidence type="ECO:0000313" key="7">
    <source>
        <dbReference type="EMBL" id="CAG7819391.1"/>
    </source>
</evidence>
<comment type="subcellular location">
    <subcellularLocation>
        <location evidence="1">Nucleus</location>
    </subcellularLocation>
</comment>
<sequence>SGPCLDKFKISDNSNGASNLVKRNEMLSPSFYGHSYPKSKDLDIIPIANFLNSETKSNTAEIPGGNGNYFTSGEGNLSGSSVAKFCPITVQWLLENYETAEGVSLPRSTLYYHYLRHCNDHKLDPVNAASFGKLIRSVFLGLRTRRLGTRGNSKYHYYGIRLKPNSPLVNVTENG</sequence>
<dbReference type="FunFam" id="1.10.10.10:FF:000017">
    <property type="entry name" value="transcription factor RFX3 isoform X1"/>
    <property type="match status" value="1"/>
</dbReference>
<evidence type="ECO:0000313" key="8">
    <source>
        <dbReference type="Proteomes" id="UP000708208"/>
    </source>
</evidence>
<dbReference type="InterPro" id="IPR003150">
    <property type="entry name" value="DNA-bd_RFX"/>
</dbReference>
<dbReference type="Pfam" id="PF02257">
    <property type="entry name" value="RFX_DNA_binding"/>
    <property type="match status" value="1"/>
</dbReference>
<comment type="caution">
    <text evidence="7">The sequence shown here is derived from an EMBL/GenBank/DDBJ whole genome shotgun (WGS) entry which is preliminary data.</text>
</comment>
<dbReference type="Proteomes" id="UP000708208">
    <property type="component" value="Unassembled WGS sequence"/>
</dbReference>
<feature type="domain" description="RFX-type winged-helix" evidence="6">
    <location>
        <begin position="89"/>
        <end position="164"/>
    </location>
</feature>
<gene>
    <name evidence="7" type="ORF">AFUS01_LOCUS29846</name>
</gene>
<evidence type="ECO:0000259" key="6">
    <source>
        <dbReference type="PROSITE" id="PS51526"/>
    </source>
</evidence>
<dbReference type="InterPro" id="IPR039779">
    <property type="entry name" value="RFX-like"/>
</dbReference>